<proteinExistence type="predicted"/>
<feature type="transmembrane region" description="Helical" evidence="1">
    <location>
        <begin position="38"/>
        <end position="59"/>
    </location>
</feature>
<accession>A0A075TZ00</accession>
<keyword evidence="1" id="KW-0812">Transmembrane</keyword>
<sequence>MLQLKDIGLIYTLICVVNIVLGVLCIRQIRINWIQRDWTSALVFALNLVGLMIVLYVFAESANII</sequence>
<feature type="transmembrane region" description="Helical" evidence="1">
    <location>
        <begin position="6"/>
        <end position="26"/>
    </location>
</feature>
<dbReference type="KEGG" id="wct:WS74_0471"/>
<dbReference type="KEGG" id="wci:WS105_0469"/>
<reference evidence="3" key="2">
    <citation type="submission" date="2014-08" db="EMBL/GenBank/DDBJ databases">
        <title>Complete genome of Weissella ceti strain WS74 isolated from diseased rainbow trout in Brazil.</title>
        <authorList>
            <person name="Figueiredo H.C.P."/>
            <person name="Leal C.A.G."/>
            <person name="Pereira F.L."/>
            <person name="Soares S.C."/>
            <person name="Dorella F.A."/>
            <person name="Carvalho A.F."/>
            <person name="Azevedo V.A.C."/>
        </authorList>
    </citation>
    <scope>NUCLEOTIDE SEQUENCE [LARGE SCALE GENOMIC DNA]</scope>
    <source>
        <strain evidence="3">WS74</strain>
    </source>
</reference>
<protein>
    <submittedName>
        <fullName evidence="2">Uncharacterized protein</fullName>
    </submittedName>
</protein>
<dbReference type="STRING" id="759620.WS105_0469"/>
<dbReference type="Proteomes" id="UP000029079">
    <property type="component" value="Chromosome"/>
</dbReference>
<evidence type="ECO:0000256" key="1">
    <source>
        <dbReference type="SAM" id="Phobius"/>
    </source>
</evidence>
<keyword evidence="1" id="KW-0472">Membrane</keyword>
<keyword evidence="1" id="KW-1133">Transmembrane helix</keyword>
<dbReference type="EMBL" id="CP009223">
    <property type="protein sequence ID" value="AIM62723.1"/>
    <property type="molecule type" value="Genomic_DNA"/>
</dbReference>
<evidence type="ECO:0000313" key="2">
    <source>
        <dbReference type="EMBL" id="AIM62723.1"/>
    </source>
</evidence>
<evidence type="ECO:0000313" key="3">
    <source>
        <dbReference type="Proteomes" id="UP000029079"/>
    </source>
</evidence>
<reference evidence="2 3" key="1">
    <citation type="journal article" date="2014" name="Genome Announc.">
        <title>Complete Genome Sequences of Fish Pathogenic Weissella ceti Strains WS74 and WS105.</title>
        <authorList>
            <person name="Figueiredo H.C."/>
            <person name="Leal C.A."/>
            <person name="Dorella F.A."/>
            <person name="Carvalho A.F."/>
            <person name="Soares S.C."/>
            <person name="Pereira F.L."/>
            <person name="Azevedo V.A."/>
        </authorList>
    </citation>
    <scope>NUCLEOTIDE SEQUENCE [LARGE SCALE GENOMIC DNA]</scope>
    <source>
        <strain evidence="2 3">WS74</strain>
    </source>
</reference>
<keyword evidence="3" id="KW-1185">Reference proteome</keyword>
<dbReference type="KEGG" id="wce:WS08_0471"/>
<organism evidence="2 3">
    <name type="scientific">Weissella ceti</name>
    <dbReference type="NCBI Taxonomy" id="759620"/>
    <lineage>
        <taxon>Bacteria</taxon>
        <taxon>Bacillati</taxon>
        <taxon>Bacillota</taxon>
        <taxon>Bacilli</taxon>
        <taxon>Lactobacillales</taxon>
        <taxon>Lactobacillaceae</taxon>
        <taxon>Weissella</taxon>
    </lineage>
</organism>
<gene>
    <name evidence="2" type="ORF">WS74_0471</name>
</gene>
<name>A0A075TZ00_9LACO</name>
<dbReference type="AlphaFoldDB" id="A0A075TZ00"/>